<dbReference type="InterPro" id="IPR006461">
    <property type="entry name" value="PLAC_motif_containing"/>
</dbReference>
<gene>
    <name evidence="2" type="ORF">Tsubulata_018573</name>
</gene>
<feature type="compositionally biased region" description="Polar residues" evidence="1">
    <location>
        <begin position="95"/>
        <end position="112"/>
    </location>
</feature>
<keyword evidence="3" id="KW-1185">Reference proteome</keyword>
<sequence length="489" mass="54862">MMDKETATHQNDDQDSQPTPSAEKSNHSHSGSWRTSRPPPINVPSMPRAAMTPHNHHNSQPTSPSPSPSTIVHHNNMQDSPAAMHHNDHHDTSHQRTPSLENSNRSSGSWRTSRPPPINVSAMPAAAVMPHNHHNSQPTSDPSPIVHHNNMQEAPAAAMHHNHVQYDATHHPIASPNLPSLPYHYQTFSTHPPPNSAINHNMHHNNNHTSHHPPSPPMFAYNNNLQGQMMMHPNYHHDHTRQLSPNYLFLSSPHNHQAPPIHHHNFHYNSRPATPAPFHPTQGAAAMHHHQYHTNHINNHHIIPPALSPTPAMVASSPTPTISPMAETQPTSSFAIYHNGSFVTFQQFALLHPQGQWTTGLCDCCDDYENCWRTFFCSCVTFGRNAEIISAGATRRPTSCLLYCGMRLCRASSIYGAENRSNLRRLLSLPEVPWSDYCVHCFFSLCAHCQEHRELKNRGADPSLGWEGNVEKWQNEGLVPPVIVPRMTR</sequence>
<reference evidence="2" key="2">
    <citation type="journal article" date="2023" name="Plants (Basel)">
        <title>Annotation of the Turnera subulata (Passifloraceae) Draft Genome Reveals the S-Locus Evolved after the Divergence of Turneroideae from Passifloroideae in a Stepwise Manner.</title>
        <authorList>
            <person name="Henning P.M."/>
            <person name="Roalson E.H."/>
            <person name="Mir W."/>
            <person name="McCubbin A.G."/>
            <person name="Shore J.S."/>
        </authorList>
    </citation>
    <scope>NUCLEOTIDE SEQUENCE</scope>
    <source>
        <strain evidence="2">F60SS</strain>
    </source>
</reference>
<dbReference type="AlphaFoldDB" id="A0A9Q0JIM1"/>
<organism evidence="2 3">
    <name type="scientific">Turnera subulata</name>
    <dbReference type="NCBI Taxonomy" id="218843"/>
    <lineage>
        <taxon>Eukaryota</taxon>
        <taxon>Viridiplantae</taxon>
        <taxon>Streptophyta</taxon>
        <taxon>Embryophyta</taxon>
        <taxon>Tracheophyta</taxon>
        <taxon>Spermatophyta</taxon>
        <taxon>Magnoliopsida</taxon>
        <taxon>eudicotyledons</taxon>
        <taxon>Gunneridae</taxon>
        <taxon>Pentapetalae</taxon>
        <taxon>rosids</taxon>
        <taxon>fabids</taxon>
        <taxon>Malpighiales</taxon>
        <taxon>Passifloraceae</taxon>
        <taxon>Turnera</taxon>
    </lineage>
</organism>
<dbReference type="Pfam" id="PF04749">
    <property type="entry name" value="PLAC8"/>
    <property type="match status" value="1"/>
</dbReference>
<accession>A0A9Q0JIM1</accession>
<feature type="compositionally biased region" description="Polar residues" evidence="1">
    <location>
        <begin position="16"/>
        <end position="35"/>
    </location>
</feature>
<dbReference type="NCBIfam" id="TIGR01571">
    <property type="entry name" value="A_thal_Cys_rich"/>
    <property type="match status" value="1"/>
</dbReference>
<proteinExistence type="predicted"/>
<comment type="caution">
    <text evidence="2">The sequence shown here is derived from an EMBL/GenBank/DDBJ whole genome shotgun (WGS) entry which is preliminary data.</text>
</comment>
<evidence type="ECO:0000313" key="3">
    <source>
        <dbReference type="Proteomes" id="UP001141552"/>
    </source>
</evidence>
<evidence type="ECO:0000313" key="2">
    <source>
        <dbReference type="EMBL" id="KAJ4843148.1"/>
    </source>
</evidence>
<dbReference type="Proteomes" id="UP001141552">
    <property type="component" value="Unassembled WGS sequence"/>
</dbReference>
<dbReference type="PANTHER" id="PTHR15907">
    <property type="entry name" value="DUF614 FAMILY PROTEIN-RELATED"/>
    <property type="match status" value="1"/>
</dbReference>
<evidence type="ECO:0000256" key="1">
    <source>
        <dbReference type="SAM" id="MobiDB-lite"/>
    </source>
</evidence>
<feature type="compositionally biased region" description="Low complexity" evidence="1">
    <location>
        <begin position="58"/>
        <end position="74"/>
    </location>
</feature>
<feature type="region of interest" description="Disordered" evidence="1">
    <location>
        <begin position="1"/>
        <end position="121"/>
    </location>
</feature>
<reference evidence="2" key="1">
    <citation type="submission" date="2022-02" db="EMBL/GenBank/DDBJ databases">
        <authorList>
            <person name="Henning P.M."/>
            <person name="McCubbin A.G."/>
            <person name="Shore J.S."/>
        </authorList>
    </citation>
    <scope>NUCLEOTIDE SEQUENCE</scope>
    <source>
        <strain evidence="2">F60SS</strain>
        <tissue evidence="2">Leaves</tissue>
    </source>
</reference>
<feature type="compositionally biased region" description="Basic and acidic residues" evidence="1">
    <location>
        <begin position="85"/>
        <end position="94"/>
    </location>
</feature>
<dbReference type="OrthoDB" id="1045822at2759"/>
<dbReference type="EMBL" id="JAKUCV010002307">
    <property type="protein sequence ID" value="KAJ4843148.1"/>
    <property type="molecule type" value="Genomic_DNA"/>
</dbReference>
<protein>
    <submittedName>
        <fullName evidence="2">Uncharacterized protein</fullName>
    </submittedName>
</protein>
<name>A0A9Q0JIM1_9ROSI</name>
<feature type="compositionally biased region" description="Basic and acidic residues" evidence="1">
    <location>
        <begin position="1"/>
        <end position="12"/>
    </location>
</feature>